<accession>A0A5B7JDR8</accession>
<dbReference type="Proteomes" id="UP000324222">
    <property type="component" value="Unassembled WGS sequence"/>
</dbReference>
<protein>
    <submittedName>
        <fullName evidence="2">Uncharacterized protein</fullName>
    </submittedName>
</protein>
<sequence>MWKRLRKGSGVVSVRGLGRGGCTRSRRMDRRVCLSPSEDPYLTTSTSVQHRRPLTAKGRPSALREAPNIMYFKEKTEMKNK</sequence>
<keyword evidence="3" id="KW-1185">Reference proteome</keyword>
<feature type="region of interest" description="Disordered" evidence="1">
    <location>
        <begin position="35"/>
        <end position="63"/>
    </location>
</feature>
<organism evidence="2 3">
    <name type="scientific">Portunus trituberculatus</name>
    <name type="common">Swimming crab</name>
    <name type="synonym">Neptunus trituberculatus</name>
    <dbReference type="NCBI Taxonomy" id="210409"/>
    <lineage>
        <taxon>Eukaryota</taxon>
        <taxon>Metazoa</taxon>
        <taxon>Ecdysozoa</taxon>
        <taxon>Arthropoda</taxon>
        <taxon>Crustacea</taxon>
        <taxon>Multicrustacea</taxon>
        <taxon>Malacostraca</taxon>
        <taxon>Eumalacostraca</taxon>
        <taxon>Eucarida</taxon>
        <taxon>Decapoda</taxon>
        <taxon>Pleocyemata</taxon>
        <taxon>Brachyura</taxon>
        <taxon>Eubrachyura</taxon>
        <taxon>Portunoidea</taxon>
        <taxon>Portunidae</taxon>
        <taxon>Portuninae</taxon>
        <taxon>Portunus</taxon>
    </lineage>
</organism>
<evidence type="ECO:0000313" key="3">
    <source>
        <dbReference type="Proteomes" id="UP000324222"/>
    </source>
</evidence>
<dbReference type="AlphaFoldDB" id="A0A5B7JDR8"/>
<evidence type="ECO:0000313" key="2">
    <source>
        <dbReference type="EMBL" id="MPC92493.1"/>
    </source>
</evidence>
<proteinExistence type="predicted"/>
<reference evidence="2 3" key="1">
    <citation type="submission" date="2019-05" db="EMBL/GenBank/DDBJ databases">
        <title>Another draft genome of Portunus trituberculatus and its Hox gene families provides insights of decapod evolution.</title>
        <authorList>
            <person name="Jeong J.-H."/>
            <person name="Song I."/>
            <person name="Kim S."/>
            <person name="Choi T."/>
            <person name="Kim D."/>
            <person name="Ryu S."/>
            <person name="Kim W."/>
        </authorList>
    </citation>
    <scope>NUCLEOTIDE SEQUENCE [LARGE SCALE GENOMIC DNA]</scope>
    <source>
        <tissue evidence="2">Muscle</tissue>
    </source>
</reference>
<name>A0A5B7JDR8_PORTR</name>
<gene>
    <name evidence="2" type="ORF">E2C01_087584</name>
</gene>
<evidence type="ECO:0000256" key="1">
    <source>
        <dbReference type="SAM" id="MobiDB-lite"/>
    </source>
</evidence>
<comment type="caution">
    <text evidence="2">The sequence shown here is derived from an EMBL/GenBank/DDBJ whole genome shotgun (WGS) entry which is preliminary data.</text>
</comment>
<dbReference type="EMBL" id="VSRR010091463">
    <property type="protein sequence ID" value="MPC92493.1"/>
    <property type="molecule type" value="Genomic_DNA"/>
</dbReference>